<sequence>MKKYSLFTVLFSLLLSCNGQEKELIKPEEMYTTEKINIEKFDKNQRIIDTIKDGTIIEQNKSTYINTGKTEYTESITPPPPAMFCIYKIYYSNGNLKTKYTKMSIVGAYVPFGLVYHYDEKGKLIQKIDNDKIYNDVRVTPEILFDILDKEGIYIKKERLGGVLSINYHYDKSPENWSLFLPFKKGDTPFWEVTRNYYLHDGNQPFAKVYKIDALTGKVIPVYKYMLDRAGAPFELIPLQEVKKTSRVYKTYEGKDYTREEWEAFEQKQFEAYARKHNISIVKNDKKDTQGFTSRFLLDE</sequence>
<dbReference type="RefSeq" id="WP_105246919.1">
    <property type="nucleotide sequence ID" value="NZ_PSZM01000039.1"/>
</dbReference>
<comment type="caution">
    <text evidence="1">The sequence shown here is derived from an EMBL/GenBank/DDBJ whole genome shotgun (WGS) entry which is preliminary data.</text>
</comment>
<dbReference type="PROSITE" id="PS51257">
    <property type="entry name" value="PROKAR_LIPOPROTEIN"/>
    <property type="match status" value="1"/>
</dbReference>
<evidence type="ECO:0000313" key="1">
    <source>
        <dbReference type="EMBL" id="PQL92060.1"/>
    </source>
</evidence>
<reference evidence="1 2" key="1">
    <citation type="submission" date="2018-02" db="EMBL/GenBank/DDBJ databases">
        <title>Genome sequences of Apibacter spp., gut symbionts of Asian honey bees.</title>
        <authorList>
            <person name="Kwong W.K."/>
            <person name="Steele M.I."/>
            <person name="Moran N.A."/>
        </authorList>
    </citation>
    <scope>NUCLEOTIDE SEQUENCE [LARGE SCALE GENOMIC DNA]</scope>
    <source>
        <strain evidence="2">wkB301</strain>
    </source>
</reference>
<proteinExistence type="predicted"/>
<accession>A0A2S8ABG2</accession>
<gene>
    <name evidence="1" type="ORF">C4S77_06760</name>
</gene>
<evidence type="ECO:0000313" key="2">
    <source>
        <dbReference type="Proteomes" id="UP000238042"/>
    </source>
</evidence>
<dbReference type="Proteomes" id="UP000238042">
    <property type="component" value="Unassembled WGS sequence"/>
</dbReference>
<organism evidence="1 2">
    <name type="scientific">Apibacter adventoris</name>
    <dbReference type="NCBI Taxonomy" id="1679466"/>
    <lineage>
        <taxon>Bacteria</taxon>
        <taxon>Pseudomonadati</taxon>
        <taxon>Bacteroidota</taxon>
        <taxon>Flavobacteriia</taxon>
        <taxon>Flavobacteriales</taxon>
        <taxon>Weeksellaceae</taxon>
        <taxon>Apibacter</taxon>
    </lineage>
</organism>
<keyword evidence="2" id="KW-1185">Reference proteome</keyword>
<dbReference type="EMBL" id="PSZM01000039">
    <property type="protein sequence ID" value="PQL92060.1"/>
    <property type="molecule type" value="Genomic_DNA"/>
</dbReference>
<protein>
    <submittedName>
        <fullName evidence="1">Uncharacterized protein</fullName>
    </submittedName>
</protein>
<dbReference type="AlphaFoldDB" id="A0A2S8ABG2"/>
<name>A0A2S8ABG2_9FLAO</name>
<dbReference type="OrthoDB" id="1347480at2"/>